<proteinExistence type="predicted"/>
<reference evidence="1 2" key="1">
    <citation type="submission" date="2024-01" db="EMBL/GenBank/DDBJ databases">
        <title>Niabella digestum sp. nov., isolated from waste digestion system.</title>
        <authorList>
            <person name="Zhang L."/>
        </authorList>
    </citation>
    <scope>NUCLEOTIDE SEQUENCE [LARGE SCALE GENOMIC DNA]</scope>
    <source>
        <strain evidence="1 2">A18</strain>
    </source>
</reference>
<protein>
    <recommendedName>
        <fullName evidence="3">SRPBCC domain-containing protein</fullName>
    </recommendedName>
</protein>
<dbReference type="Proteomes" id="UP001357452">
    <property type="component" value="Unassembled WGS sequence"/>
</dbReference>
<dbReference type="EMBL" id="JAZGLY010000003">
    <property type="protein sequence ID" value="MEE6186706.1"/>
    <property type="molecule type" value="Genomic_DNA"/>
</dbReference>
<keyword evidence="2" id="KW-1185">Reference proteome</keyword>
<accession>A0ABU7RFJ2</accession>
<dbReference type="RefSeq" id="WP_330974116.1">
    <property type="nucleotide sequence ID" value="NZ_JAZGLY010000003.1"/>
</dbReference>
<gene>
    <name evidence="1" type="ORF">V2H41_05405</name>
</gene>
<name>A0ABU7RFJ2_9BACT</name>
<organism evidence="1 2">
    <name type="scientific">Niabella digestorum</name>
    <dbReference type="NCBI Taxonomy" id="3117701"/>
    <lineage>
        <taxon>Bacteria</taxon>
        <taxon>Pseudomonadati</taxon>
        <taxon>Bacteroidota</taxon>
        <taxon>Chitinophagia</taxon>
        <taxon>Chitinophagales</taxon>
        <taxon>Chitinophagaceae</taxon>
        <taxon>Niabella</taxon>
    </lineage>
</organism>
<comment type="caution">
    <text evidence="1">The sequence shown here is derived from an EMBL/GenBank/DDBJ whole genome shotgun (WGS) entry which is preliminary data.</text>
</comment>
<evidence type="ECO:0008006" key="3">
    <source>
        <dbReference type="Google" id="ProtNLM"/>
    </source>
</evidence>
<sequence length="122" mass="14559">MTKPVGLTKNNTWQYGIRRTVPMPFHQVWDFLFSKKGLSLWARHPNTQFSTYIDRSHIRTKWQLPGWSQPVILQLRVLAGNQKTTIAIHVEKMLHQQQREEARKYWETTLLYIQNALKTQVE</sequence>
<evidence type="ECO:0000313" key="1">
    <source>
        <dbReference type="EMBL" id="MEE6186706.1"/>
    </source>
</evidence>
<evidence type="ECO:0000313" key="2">
    <source>
        <dbReference type="Proteomes" id="UP001357452"/>
    </source>
</evidence>